<dbReference type="SUPFAM" id="SSF103473">
    <property type="entry name" value="MFS general substrate transporter"/>
    <property type="match status" value="1"/>
</dbReference>
<keyword evidence="4 10" id="KW-0812">Transmembrane</keyword>
<dbReference type="STRING" id="105984.A0A427XQD1"/>
<dbReference type="Pfam" id="PF00083">
    <property type="entry name" value="Sugar_tr"/>
    <property type="match status" value="1"/>
</dbReference>
<proteinExistence type="inferred from homology"/>
<dbReference type="PROSITE" id="PS00217">
    <property type="entry name" value="SUGAR_TRANSPORT_2"/>
    <property type="match status" value="1"/>
</dbReference>
<dbReference type="OrthoDB" id="508119at2759"/>
<dbReference type="InterPro" id="IPR036259">
    <property type="entry name" value="MFS_trans_sf"/>
</dbReference>
<evidence type="ECO:0000259" key="11">
    <source>
        <dbReference type="PROSITE" id="PS50850"/>
    </source>
</evidence>
<feature type="transmembrane region" description="Helical" evidence="10">
    <location>
        <begin position="100"/>
        <end position="117"/>
    </location>
</feature>
<dbReference type="InterPro" id="IPR020846">
    <property type="entry name" value="MFS_dom"/>
</dbReference>
<accession>A0A427XQD1</accession>
<dbReference type="InterPro" id="IPR005828">
    <property type="entry name" value="MFS_sugar_transport-like"/>
</dbReference>
<protein>
    <recommendedName>
        <fullName evidence="11">Major facilitator superfamily (MFS) profile domain-containing protein</fullName>
    </recommendedName>
</protein>
<dbReference type="PRINTS" id="PR00171">
    <property type="entry name" value="SUGRTRNSPORT"/>
</dbReference>
<feature type="transmembrane region" description="Helical" evidence="10">
    <location>
        <begin position="68"/>
        <end position="88"/>
    </location>
</feature>
<dbReference type="Proteomes" id="UP000279236">
    <property type="component" value="Unassembled WGS sequence"/>
</dbReference>
<feature type="region of interest" description="Disordered" evidence="9">
    <location>
        <begin position="527"/>
        <end position="548"/>
    </location>
</feature>
<evidence type="ECO:0000256" key="3">
    <source>
        <dbReference type="ARBA" id="ARBA00022448"/>
    </source>
</evidence>
<dbReference type="GO" id="GO:0005351">
    <property type="term" value="F:carbohydrate:proton symporter activity"/>
    <property type="evidence" value="ECO:0007669"/>
    <property type="project" value="TreeGrafter"/>
</dbReference>
<comment type="caution">
    <text evidence="12">The sequence shown here is derived from an EMBL/GenBank/DDBJ whole genome shotgun (WGS) entry which is preliminary data.</text>
</comment>
<feature type="transmembrane region" description="Helical" evidence="10">
    <location>
        <begin position="21"/>
        <end position="47"/>
    </location>
</feature>
<feature type="transmembrane region" description="Helical" evidence="10">
    <location>
        <begin position="398"/>
        <end position="419"/>
    </location>
</feature>
<evidence type="ECO:0000256" key="2">
    <source>
        <dbReference type="ARBA" id="ARBA00010992"/>
    </source>
</evidence>
<keyword evidence="13" id="KW-1185">Reference proteome</keyword>
<feature type="transmembrane region" description="Helical" evidence="10">
    <location>
        <begin position="290"/>
        <end position="311"/>
    </location>
</feature>
<evidence type="ECO:0000256" key="9">
    <source>
        <dbReference type="SAM" id="MobiDB-lite"/>
    </source>
</evidence>
<gene>
    <name evidence="12" type="ORF">EHS24_008456</name>
</gene>
<feature type="transmembrane region" description="Helical" evidence="10">
    <location>
        <begin position="129"/>
        <end position="146"/>
    </location>
</feature>
<dbReference type="GO" id="GO:0016020">
    <property type="term" value="C:membrane"/>
    <property type="evidence" value="ECO:0007669"/>
    <property type="project" value="UniProtKB-SubCell"/>
</dbReference>
<evidence type="ECO:0000256" key="10">
    <source>
        <dbReference type="SAM" id="Phobius"/>
    </source>
</evidence>
<evidence type="ECO:0000256" key="6">
    <source>
        <dbReference type="ARBA" id="ARBA00023136"/>
    </source>
</evidence>
<dbReference type="Gene3D" id="1.20.1250.20">
    <property type="entry name" value="MFS general substrate transporter like domains"/>
    <property type="match status" value="1"/>
</dbReference>
<dbReference type="EMBL" id="RSCE01000007">
    <property type="protein sequence ID" value="RSH81023.1"/>
    <property type="molecule type" value="Genomic_DNA"/>
</dbReference>
<dbReference type="PANTHER" id="PTHR48022:SF60">
    <property type="entry name" value="MAJOR FACILITATOR SUPERFAMILY (MFS) PROFILE DOMAIN-CONTAINING PROTEIN"/>
    <property type="match status" value="1"/>
</dbReference>
<dbReference type="InterPro" id="IPR005829">
    <property type="entry name" value="Sugar_transporter_CS"/>
</dbReference>
<comment type="similarity">
    <text evidence="2 8">Belongs to the major facilitator superfamily. Sugar transporter (TC 2.A.1.1) family.</text>
</comment>
<comment type="catalytic activity">
    <reaction evidence="7">
        <text>myo-inositol(out) + H(+)(out) = myo-inositol(in) + H(+)(in)</text>
        <dbReference type="Rhea" id="RHEA:60364"/>
        <dbReference type="ChEBI" id="CHEBI:15378"/>
        <dbReference type="ChEBI" id="CHEBI:17268"/>
    </reaction>
</comment>
<name>A0A427XQD1_9TREE</name>
<dbReference type="InterPro" id="IPR050360">
    <property type="entry name" value="MFS_Sugar_Transporters"/>
</dbReference>
<evidence type="ECO:0000256" key="4">
    <source>
        <dbReference type="ARBA" id="ARBA00022692"/>
    </source>
</evidence>
<evidence type="ECO:0000256" key="1">
    <source>
        <dbReference type="ARBA" id="ARBA00004141"/>
    </source>
</evidence>
<dbReference type="PROSITE" id="PS50850">
    <property type="entry name" value="MFS"/>
    <property type="match status" value="1"/>
</dbReference>
<dbReference type="AlphaFoldDB" id="A0A427XQD1"/>
<feature type="transmembrane region" description="Helical" evidence="10">
    <location>
        <begin position="356"/>
        <end position="378"/>
    </location>
</feature>
<dbReference type="GeneID" id="39592999"/>
<organism evidence="12 13">
    <name type="scientific">Apiotrichum porosum</name>
    <dbReference type="NCBI Taxonomy" id="105984"/>
    <lineage>
        <taxon>Eukaryota</taxon>
        <taxon>Fungi</taxon>
        <taxon>Dikarya</taxon>
        <taxon>Basidiomycota</taxon>
        <taxon>Agaricomycotina</taxon>
        <taxon>Tremellomycetes</taxon>
        <taxon>Trichosporonales</taxon>
        <taxon>Trichosporonaceae</taxon>
        <taxon>Apiotrichum</taxon>
    </lineage>
</organism>
<keyword evidence="5 10" id="KW-1133">Transmembrane helix</keyword>
<keyword evidence="3 8" id="KW-0813">Transport</keyword>
<feature type="transmembrane region" description="Helical" evidence="10">
    <location>
        <begin position="458"/>
        <end position="481"/>
    </location>
</feature>
<dbReference type="PANTHER" id="PTHR48022">
    <property type="entry name" value="PLASTIDIC GLUCOSE TRANSPORTER 4"/>
    <property type="match status" value="1"/>
</dbReference>
<dbReference type="RefSeq" id="XP_028475742.1">
    <property type="nucleotide sequence ID" value="XM_028623768.1"/>
</dbReference>
<evidence type="ECO:0000256" key="5">
    <source>
        <dbReference type="ARBA" id="ARBA00022989"/>
    </source>
</evidence>
<comment type="subcellular location">
    <subcellularLocation>
        <location evidence="1">Membrane</location>
        <topology evidence="1">Multi-pass membrane protein</topology>
    </subcellularLocation>
</comment>
<dbReference type="InterPro" id="IPR003663">
    <property type="entry name" value="Sugar/inositol_transpt"/>
</dbReference>
<evidence type="ECO:0000256" key="7">
    <source>
        <dbReference type="ARBA" id="ARBA00049119"/>
    </source>
</evidence>
<keyword evidence="6 10" id="KW-0472">Membrane</keyword>
<evidence type="ECO:0000313" key="13">
    <source>
        <dbReference type="Proteomes" id="UP000279236"/>
    </source>
</evidence>
<evidence type="ECO:0000313" key="12">
    <source>
        <dbReference type="EMBL" id="RSH81023.1"/>
    </source>
</evidence>
<reference evidence="12 13" key="1">
    <citation type="submission" date="2018-11" db="EMBL/GenBank/DDBJ databases">
        <title>Genome sequence of Apiotrichum porosum DSM 27194.</title>
        <authorList>
            <person name="Aliyu H."/>
            <person name="Gorte O."/>
            <person name="Ochsenreither K."/>
        </authorList>
    </citation>
    <scope>NUCLEOTIDE SEQUENCE [LARGE SCALE GENOMIC DNA]</scope>
    <source>
        <strain evidence="12 13">DSM 27194</strain>
    </source>
</reference>
<feature type="domain" description="Major facilitator superfamily (MFS) profile" evidence="11">
    <location>
        <begin position="24"/>
        <end position="485"/>
    </location>
</feature>
<dbReference type="NCBIfam" id="TIGR00879">
    <property type="entry name" value="SP"/>
    <property type="match status" value="1"/>
</dbReference>
<evidence type="ECO:0000256" key="8">
    <source>
        <dbReference type="RuleBase" id="RU003346"/>
    </source>
</evidence>
<feature type="transmembrane region" description="Helical" evidence="10">
    <location>
        <begin position="331"/>
        <end position="349"/>
    </location>
</feature>
<feature type="transmembrane region" description="Helical" evidence="10">
    <location>
        <begin position="194"/>
        <end position="213"/>
    </location>
</feature>
<sequence length="548" mass="59882">MGGFKIVEDRPTPKAVYNARVYGLAVVCGMGALTFGYDGAFIGTTIARASFKEAMGIDKMTASQKTNITTNVTSVFTGAAFFGAVSAWPTMELFGRKRPMQLAAVLFNIGAILMTATQHSLGMIYAGRVITGFAVGILTAVIPTFISEIAPPPIRGALTGLFEVSYQCGTLTGFWVNYGISQHMDVTKNSSWRLAMGIQLIPGGLLAIGSVILKESPGWLLRKGRANDCLDVLSYIRKLPRDHEYIQEEVARLQQVIDEERKIAGEKSGVWAYLRAFVRELKVPDIRHRVIILFWLFILMNFSGAVVLNYYSPSLFGAVGIAAADINLYTGFYGLIKAFGAITFCLFIVDRAGRRVPWLLSAASCCACLCYIGIYVAIAKPTEGNLSASDHKAGQAAIAAIMLYSWFWSWGGNSLAWIVSAEMFPISLRSITGAMGASTQWLSSFAATMSAPHMQAKIGWGVFVFYGACCALTFVFTFFFIPETKGIPIECMGTLFGGPSKYCQWRQKKVFPPDGIPPIPHAANERAAHDLQDKMDSEKDQVDHIEHV</sequence>